<accession>A0A9Q9ATU1</accession>
<evidence type="ECO:0000313" key="2">
    <source>
        <dbReference type="EMBL" id="USW54639.1"/>
    </source>
</evidence>
<protein>
    <submittedName>
        <fullName evidence="2">Uncharacterized protein</fullName>
    </submittedName>
</protein>
<feature type="chain" id="PRO_5040213505" evidence="1">
    <location>
        <begin position="20"/>
        <end position="345"/>
    </location>
</feature>
<keyword evidence="3" id="KW-1185">Reference proteome</keyword>
<dbReference type="Proteomes" id="UP001056384">
    <property type="component" value="Chromosome 6"/>
</dbReference>
<feature type="signal peptide" evidence="1">
    <location>
        <begin position="1"/>
        <end position="19"/>
    </location>
</feature>
<dbReference type="EMBL" id="CP099423">
    <property type="protein sequence ID" value="USW54639.1"/>
    <property type="molecule type" value="Genomic_DNA"/>
</dbReference>
<evidence type="ECO:0000313" key="3">
    <source>
        <dbReference type="Proteomes" id="UP001056384"/>
    </source>
</evidence>
<keyword evidence="1" id="KW-0732">Signal</keyword>
<dbReference type="AlphaFoldDB" id="A0A9Q9ATU1"/>
<name>A0A9Q9ATU1_9PEZI</name>
<evidence type="ECO:0000256" key="1">
    <source>
        <dbReference type="SAM" id="SignalP"/>
    </source>
</evidence>
<dbReference type="OrthoDB" id="10341249at2759"/>
<proteinExistence type="predicted"/>
<gene>
    <name evidence="2" type="ORF">Slin15195_G079580</name>
</gene>
<organism evidence="2 3">
    <name type="scientific">Septoria linicola</name>
    <dbReference type="NCBI Taxonomy" id="215465"/>
    <lineage>
        <taxon>Eukaryota</taxon>
        <taxon>Fungi</taxon>
        <taxon>Dikarya</taxon>
        <taxon>Ascomycota</taxon>
        <taxon>Pezizomycotina</taxon>
        <taxon>Dothideomycetes</taxon>
        <taxon>Dothideomycetidae</taxon>
        <taxon>Mycosphaerellales</taxon>
        <taxon>Mycosphaerellaceae</taxon>
        <taxon>Septoria</taxon>
    </lineage>
</organism>
<sequence length="345" mass="37628">MLALVYAFVAALLLAHTHASKFPTDAFTKKHIYVDLFHYEDNDCQTVVGKKKTIEGGHNAVNKCWSVKEPFHSYFYDLAKLRKHQLKVPRALHGNCDWRDGCGNPRTDIYLTDHGICTIEVYPNTKCLGRPIHTHHKANWPLNTHKCITNFWTNPKQNEREPGLAFKISCKRPGAEIYKNDLVGDPLAYNFCPAGPPDIYNTTLTEDHGKKYFFPDEGYEPLTKSCEGKGGSSSKTEELEGPVMTTISTVVVVPVSALTTKSSAVTSGTLSGSTVVIPETPNTPATALASKSSAVTASLSSLPSASTTLISETSSTTPTTKTKFSTVWVAPLDESTTAQPSSSKQ</sequence>
<reference evidence="2" key="1">
    <citation type="submission" date="2022-06" db="EMBL/GenBank/DDBJ databases">
        <title>Complete genome sequences of two strains of the flax pathogen Septoria linicola.</title>
        <authorList>
            <person name="Lapalu N."/>
            <person name="Simon A."/>
            <person name="Demenou B."/>
            <person name="Paumier D."/>
            <person name="Guillot M.-P."/>
            <person name="Gout L."/>
            <person name="Valade R."/>
        </authorList>
    </citation>
    <scope>NUCLEOTIDE SEQUENCE</scope>
    <source>
        <strain evidence="2">SE15195</strain>
    </source>
</reference>